<comment type="caution">
    <text evidence="3">The sequence shown here is derived from an EMBL/GenBank/DDBJ whole genome shotgun (WGS) entry which is preliminary data.</text>
</comment>
<dbReference type="AlphaFoldDB" id="A0A7C1JWL6"/>
<dbReference type="GO" id="GO:0016791">
    <property type="term" value="F:phosphatase activity"/>
    <property type="evidence" value="ECO:0007669"/>
    <property type="project" value="TreeGrafter"/>
</dbReference>
<dbReference type="InterPro" id="IPR050126">
    <property type="entry name" value="Ap4A_hydrolase"/>
</dbReference>
<protein>
    <submittedName>
        <fullName evidence="3">Metallophosphoesterase</fullName>
    </submittedName>
</protein>
<proteinExistence type="inferred from homology"/>
<evidence type="ECO:0000259" key="2">
    <source>
        <dbReference type="Pfam" id="PF12850"/>
    </source>
</evidence>
<dbReference type="SUPFAM" id="SSF56300">
    <property type="entry name" value="Metallo-dependent phosphatases"/>
    <property type="match status" value="1"/>
</dbReference>
<dbReference type="Pfam" id="PF12850">
    <property type="entry name" value="Metallophos_2"/>
    <property type="match status" value="1"/>
</dbReference>
<sequence>MRILVIADIHGNMAALEAVFAAAGPIDRVWCLGDVVGYGPRPRDCVEWIRERAGPTTVLGNHDAACLGRVPLEGFNPVARYALRWTMLQLGPEHRAFLESLPEKLMLDEVTLVHGSLRAPVWEYVFTSEQARANFDLLRTRLCFFGHTHVPFVLSEEAARKGEPPSRPDDGDVVDVHAGRFLVNPGSVGQPRDGDPRAAFMIWEPERGQLTFRRVPYNIAAVQAEMAAVGLPQLLIERLALGY</sequence>
<name>A0A7C1JWL6_THERO</name>
<dbReference type="PANTHER" id="PTHR42850">
    <property type="entry name" value="METALLOPHOSPHOESTERASE"/>
    <property type="match status" value="1"/>
</dbReference>
<dbReference type="InterPro" id="IPR011152">
    <property type="entry name" value="Pesterase_MJ0912"/>
</dbReference>
<comment type="similarity">
    <text evidence="1">Belongs to the metallophosphoesterase superfamily. YfcE family.</text>
</comment>
<dbReference type="EMBL" id="DSJL01000011">
    <property type="protein sequence ID" value="HEF65491.1"/>
    <property type="molecule type" value="Genomic_DNA"/>
</dbReference>
<reference evidence="3" key="1">
    <citation type="journal article" date="2020" name="mSystems">
        <title>Genome- and Community-Level Interaction Insights into Carbon Utilization and Element Cycling Functions of Hydrothermarchaeota in Hydrothermal Sediment.</title>
        <authorList>
            <person name="Zhou Z."/>
            <person name="Liu Y."/>
            <person name="Xu W."/>
            <person name="Pan J."/>
            <person name="Luo Z.H."/>
            <person name="Li M."/>
        </authorList>
    </citation>
    <scope>NUCLEOTIDE SEQUENCE [LARGE SCALE GENOMIC DNA]</scope>
    <source>
        <strain evidence="3">SpSt-222</strain>
    </source>
</reference>
<gene>
    <name evidence="3" type="ORF">ENP47_07840</name>
</gene>
<evidence type="ECO:0000256" key="1">
    <source>
        <dbReference type="ARBA" id="ARBA00008950"/>
    </source>
</evidence>
<feature type="domain" description="Calcineurin-like phosphoesterase" evidence="2">
    <location>
        <begin position="1"/>
        <end position="203"/>
    </location>
</feature>
<dbReference type="InterPro" id="IPR029052">
    <property type="entry name" value="Metallo-depent_PP-like"/>
</dbReference>
<accession>A0A7C1JWL6</accession>
<dbReference type="GO" id="GO:0005737">
    <property type="term" value="C:cytoplasm"/>
    <property type="evidence" value="ECO:0007669"/>
    <property type="project" value="TreeGrafter"/>
</dbReference>
<evidence type="ECO:0000313" key="3">
    <source>
        <dbReference type="EMBL" id="HEF65491.1"/>
    </source>
</evidence>
<dbReference type="PANTHER" id="PTHR42850:SF2">
    <property type="entry name" value="BLL5683 PROTEIN"/>
    <property type="match status" value="1"/>
</dbReference>
<dbReference type="InterPro" id="IPR024654">
    <property type="entry name" value="Calcineurin-like_PHP_lpxH"/>
</dbReference>
<dbReference type="PIRSF" id="PIRSF000883">
    <property type="entry name" value="Pesterase_MJ0912"/>
    <property type="match status" value="1"/>
</dbReference>
<organism evidence="3">
    <name type="scientific">Thermomicrobium roseum</name>
    <dbReference type="NCBI Taxonomy" id="500"/>
    <lineage>
        <taxon>Bacteria</taxon>
        <taxon>Pseudomonadati</taxon>
        <taxon>Thermomicrobiota</taxon>
        <taxon>Thermomicrobia</taxon>
        <taxon>Thermomicrobiales</taxon>
        <taxon>Thermomicrobiaceae</taxon>
        <taxon>Thermomicrobium</taxon>
    </lineage>
</organism>
<dbReference type="Gene3D" id="3.60.21.10">
    <property type="match status" value="1"/>
</dbReference>